<keyword evidence="5" id="KW-0378">Hydrolase</keyword>
<keyword evidence="5" id="KW-0540">Nuclease</keyword>
<dbReference type="PANTHER" id="PTHR21180:SF32">
    <property type="entry name" value="ENDONUCLEASE_EXONUCLEASE_PHOSPHATASE FAMILY DOMAIN-CONTAINING PROTEIN 1"/>
    <property type="match status" value="1"/>
</dbReference>
<dbReference type="GO" id="GO:0005886">
    <property type="term" value="C:plasma membrane"/>
    <property type="evidence" value="ECO:0007669"/>
    <property type="project" value="TreeGrafter"/>
</dbReference>
<dbReference type="NCBIfam" id="TIGR00426">
    <property type="entry name" value="competence protein ComEA helix-hairpin-helix repeat region"/>
    <property type="match status" value="1"/>
</dbReference>
<dbReference type="InterPro" id="IPR004509">
    <property type="entry name" value="Competence_ComEA_HhH"/>
</dbReference>
<accession>A0A6P5IN23</accession>
<dbReference type="CTD" id="80820"/>
<dbReference type="PANTHER" id="PTHR21180">
    <property type="entry name" value="ENDONUCLEASE/EXONUCLEASE/PHOSPHATASE FAMILY DOMAIN-CONTAINING PROTEIN 1"/>
    <property type="match status" value="1"/>
</dbReference>
<dbReference type="InterPro" id="IPR010994">
    <property type="entry name" value="RuvA_2-like"/>
</dbReference>
<evidence type="ECO:0000313" key="4">
    <source>
        <dbReference type="Proteomes" id="UP000515140"/>
    </source>
</evidence>
<dbReference type="Proteomes" id="UP000515140">
    <property type="component" value="Unplaced"/>
</dbReference>
<dbReference type="InterPro" id="IPR051675">
    <property type="entry name" value="Endo/Exo/Phosphatase_dom_1"/>
</dbReference>
<feature type="domain" description="Helix-hairpin-helix DNA-binding motif class 1" evidence="3">
    <location>
        <begin position="384"/>
        <end position="403"/>
    </location>
</feature>
<feature type="region of interest" description="Disordered" evidence="1">
    <location>
        <begin position="408"/>
        <end position="434"/>
    </location>
</feature>
<dbReference type="Gene3D" id="1.10.150.320">
    <property type="entry name" value="Photosystem II 12 kDa extrinsic protein"/>
    <property type="match status" value="2"/>
</dbReference>
<evidence type="ECO:0000256" key="1">
    <source>
        <dbReference type="SAM" id="MobiDB-lite"/>
    </source>
</evidence>
<feature type="domain" description="Helix-hairpin-helix DNA-binding motif class 1" evidence="3">
    <location>
        <begin position="354"/>
        <end position="373"/>
    </location>
</feature>
<keyword evidence="4" id="KW-1185">Reference proteome</keyword>
<sequence length="661" mass="72505">MRQRVLVWLCVCLHVVCMHCPCARLPVCVLGICGSLLGFYIFVCWHGVPAPRRVCVYVCACGVHVSHPLSLQQLGLLPGLLAPPPQLTLLSLSCWGTPWRRVGGGRPGRVPPWVCRCLCRRVAMNGAQISGPGSQGPEGKPLLTTPRLDDGHLLLPTDSTFSPARLFSSGVLAPASVFHSALPRVCVLASARRTGRDPPWQFLIHLPGPTMGGNLGCHRSIPKDPSDLSHSRKFSAACNFSNILVNQERLNINTATEEELMTLPGVTRPVAHSIVEYREYIGGFKKVEDLALVSGVGATKLEQVKFEICVSSKGSSAQHSPSSLRRDPYSEPQQYHLATAPPTAKVNINTATPAQLMSLRGVSEKMALSLVDYRQEHGPFKSIEDLIRLEGISSTVLDKIRPQVFAERSRPPSTHTNGGLNFTAKPHPSPTSLSLQSEDLDFPPGGPTQLISTRPSIEAFGGTRDGWPVWRLATWNLQGCSIEKANNPGVREVVCMTLLENSIKLLAVQDLIDKEALEKKEKPRPSEGNRFAQHHPDGGIPGTVLSAVAEDRSCPQGAHNELEPGFLDRTEDFTYFFPCSFIKKIPGGLLSLSSVPFLCFEMFCLFLKCLHASNRFPFLLTPLRCHLLHAVFIDFFSCTSLEWSHRPQISPSHSVELLLHI</sequence>
<dbReference type="GO" id="GO:0004519">
    <property type="term" value="F:endonuclease activity"/>
    <property type="evidence" value="ECO:0007669"/>
    <property type="project" value="UniProtKB-KW"/>
</dbReference>
<evidence type="ECO:0000259" key="3">
    <source>
        <dbReference type="SMART" id="SM00278"/>
    </source>
</evidence>
<dbReference type="RefSeq" id="XP_020820049.1">
    <property type="nucleotide sequence ID" value="XM_020964390.1"/>
</dbReference>
<dbReference type="AlphaFoldDB" id="A0A6P5IN23"/>
<dbReference type="InterPro" id="IPR003583">
    <property type="entry name" value="Hlx-hairpin-Hlx_DNA-bd_motif"/>
</dbReference>
<protein>
    <submittedName>
        <fullName evidence="5">Endonuclease/exonuclease/phosphatase family domain-containing protein 1 isoform X3</fullName>
    </submittedName>
</protein>
<feature type="region of interest" description="Disordered" evidence="1">
    <location>
        <begin position="519"/>
        <end position="538"/>
    </location>
</feature>
<organism evidence="4 5">
    <name type="scientific">Phascolarctos cinereus</name>
    <name type="common">Koala</name>
    <dbReference type="NCBI Taxonomy" id="38626"/>
    <lineage>
        <taxon>Eukaryota</taxon>
        <taxon>Metazoa</taxon>
        <taxon>Chordata</taxon>
        <taxon>Craniata</taxon>
        <taxon>Vertebrata</taxon>
        <taxon>Euteleostomi</taxon>
        <taxon>Mammalia</taxon>
        <taxon>Metatheria</taxon>
        <taxon>Diprotodontia</taxon>
        <taxon>Phascolarctidae</taxon>
        <taxon>Phascolarctos</taxon>
    </lineage>
</organism>
<keyword evidence="2" id="KW-0732">Signal</keyword>
<feature type="domain" description="Helix-hairpin-helix DNA-binding motif class 1" evidence="3">
    <location>
        <begin position="288"/>
        <end position="307"/>
    </location>
</feature>
<feature type="chain" id="PRO_5028146215" evidence="2">
    <location>
        <begin position="19"/>
        <end position="661"/>
    </location>
</feature>
<feature type="signal peptide" evidence="2">
    <location>
        <begin position="1"/>
        <end position="18"/>
    </location>
</feature>
<name>A0A6P5IN23_PHACI</name>
<evidence type="ECO:0000313" key="5">
    <source>
        <dbReference type="RefSeq" id="XP_020820049.1"/>
    </source>
</evidence>
<dbReference type="SUPFAM" id="SSF47781">
    <property type="entry name" value="RuvA domain 2-like"/>
    <property type="match status" value="2"/>
</dbReference>
<dbReference type="GO" id="GO:0006281">
    <property type="term" value="P:DNA repair"/>
    <property type="evidence" value="ECO:0007669"/>
    <property type="project" value="InterPro"/>
</dbReference>
<feature type="compositionally biased region" description="Polar residues" evidence="1">
    <location>
        <begin position="411"/>
        <end position="420"/>
    </location>
</feature>
<feature type="domain" description="Helix-hairpin-helix DNA-binding motif class 1" evidence="3">
    <location>
        <begin position="258"/>
        <end position="277"/>
    </location>
</feature>
<dbReference type="SMART" id="SM00278">
    <property type="entry name" value="HhH1"/>
    <property type="match status" value="4"/>
</dbReference>
<evidence type="ECO:0000256" key="2">
    <source>
        <dbReference type="SAM" id="SignalP"/>
    </source>
</evidence>
<reference evidence="5" key="1">
    <citation type="submission" date="2025-08" db="UniProtKB">
        <authorList>
            <consortium name="RefSeq"/>
        </authorList>
    </citation>
    <scope>IDENTIFICATION</scope>
    <source>
        <tissue evidence="5">Spleen</tissue>
    </source>
</reference>
<proteinExistence type="predicted"/>
<dbReference type="Pfam" id="PF12836">
    <property type="entry name" value="HHH_3"/>
    <property type="match status" value="2"/>
</dbReference>
<keyword evidence="5" id="KW-0255">Endonuclease</keyword>
<dbReference type="GO" id="GO:0003677">
    <property type="term" value="F:DNA binding"/>
    <property type="evidence" value="ECO:0007669"/>
    <property type="project" value="InterPro"/>
</dbReference>
<dbReference type="GeneID" id="110192925"/>
<gene>
    <name evidence="5" type="primary">EEPD1</name>
</gene>